<dbReference type="Pfam" id="PF06807">
    <property type="entry name" value="Clp1"/>
    <property type="match status" value="1"/>
</dbReference>
<evidence type="ECO:0000256" key="1">
    <source>
        <dbReference type="ARBA" id="ARBA00004123"/>
    </source>
</evidence>
<dbReference type="InterPro" id="IPR010655">
    <property type="entry name" value="Clp1_C"/>
</dbReference>
<dbReference type="Gene3D" id="2.40.30.330">
    <property type="entry name" value="Pre-mRNA cleavage complex subunit Clp1, C-terminal domain"/>
    <property type="match status" value="1"/>
</dbReference>
<comment type="caution">
    <text evidence="8">Lacks conserved residue(s) required for the propagation of feature annotation.</text>
</comment>
<dbReference type="InterPro" id="IPR032319">
    <property type="entry name" value="CLP1_P"/>
</dbReference>
<dbReference type="Gene3D" id="2.60.120.1030">
    <property type="entry name" value="Clp1, DNA binding domain"/>
    <property type="match status" value="1"/>
</dbReference>
<dbReference type="Pfam" id="PF16575">
    <property type="entry name" value="CLP1_P"/>
    <property type="match status" value="1"/>
</dbReference>
<evidence type="ECO:0000313" key="13">
    <source>
        <dbReference type="Proteomes" id="UP001145021"/>
    </source>
</evidence>
<feature type="domain" description="Clp1 N-terminal" evidence="10">
    <location>
        <begin position="11"/>
        <end position="101"/>
    </location>
</feature>
<keyword evidence="4 8" id="KW-0507">mRNA processing</keyword>
<dbReference type="PANTHER" id="PTHR12755:SF6">
    <property type="entry name" value="POLYRIBONUCLEOTIDE 5'-HYDROXYL-KINASE CLP1"/>
    <property type="match status" value="1"/>
</dbReference>
<comment type="subunit">
    <text evidence="8">Component of a pre-mRNA cleavage factor complex. Interacts directly with PCF11.</text>
</comment>
<keyword evidence="7 8" id="KW-0539">Nucleus</keyword>
<dbReference type="InterPro" id="IPR038239">
    <property type="entry name" value="Clp1_N_sf"/>
</dbReference>
<dbReference type="InterPro" id="IPR027417">
    <property type="entry name" value="P-loop_NTPase"/>
</dbReference>
<evidence type="ECO:0000259" key="9">
    <source>
        <dbReference type="Pfam" id="PF06807"/>
    </source>
</evidence>
<dbReference type="GO" id="GO:0006388">
    <property type="term" value="P:tRNA splicing, via endonucleolytic cleavage and ligation"/>
    <property type="evidence" value="ECO:0007669"/>
    <property type="project" value="TreeGrafter"/>
</dbReference>
<comment type="function">
    <text evidence="8">Required for endonucleolytic cleavage during polyadenylation-dependent pre-mRNA 3'-end formation.</text>
</comment>
<dbReference type="GO" id="GO:0051731">
    <property type="term" value="F:polynucleotide 5'-hydroxyl-kinase activity"/>
    <property type="evidence" value="ECO:0007669"/>
    <property type="project" value="InterPro"/>
</dbReference>
<evidence type="ECO:0000256" key="4">
    <source>
        <dbReference type="ARBA" id="ARBA00022664"/>
    </source>
</evidence>
<accession>A0A9W7XEG7</accession>
<organism evidence="12 13">
    <name type="scientific">Coemansia asiatica</name>
    <dbReference type="NCBI Taxonomy" id="1052880"/>
    <lineage>
        <taxon>Eukaryota</taxon>
        <taxon>Fungi</taxon>
        <taxon>Fungi incertae sedis</taxon>
        <taxon>Zoopagomycota</taxon>
        <taxon>Kickxellomycotina</taxon>
        <taxon>Kickxellomycetes</taxon>
        <taxon>Kickxellales</taxon>
        <taxon>Kickxellaceae</taxon>
        <taxon>Coemansia</taxon>
    </lineage>
</organism>
<name>A0A9W7XEG7_9FUNG</name>
<dbReference type="AlphaFoldDB" id="A0A9W7XEG7"/>
<dbReference type="GO" id="GO:0005849">
    <property type="term" value="C:mRNA cleavage factor complex"/>
    <property type="evidence" value="ECO:0007669"/>
    <property type="project" value="UniProtKB-UniRule"/>
</dbReference>
<protein>
    <recommendedName>
        <fullName evidence="3">Polynucleotide 5'-hydroxyl-kinase GRC3</fullName>
    </recommendedName>
    <alternativeName>
        <fullName evidence="2">Polynucleotide 5'-hydroxyl-kinase grc3</fullName>
    </alternativeName>
</protein>
<dbReference type="Gene3D" id="3.40.50.300">
    <property type="entry name" value="P-loop containing nucleotide triphosphate hydrolases"/>
    <property type="match status" value="1"/>
</dbReference>
<dbReference type="Pfam" id="PF16573">
    <property type="entry name" value="CLP1_N"/>
    <property type="match status" value="1"/>
</dbReference>
<dbReference type="FunFam" id="2.60.120.1030:FF:000001">
    <property type="entry name" value="Protein CLP1 homolog 5"/>
    <property type="match status" value="1"/>
</dbReference>
<dbReference type="Proteomes" id="UP001145021">
    <property type="component" value="Unassembled WGS sequence"/>
</dbReference>
<feature type="domain" description="Clp1 P-loop" evidence="11">
    <location>
        <begin position="119"/>
        <end position="315"/>
    </location>
</feature>
<dbReference type="HAMAP" id="MF_03035">
    <property type="entry name" value="Clp1"/>
    <property type="match status" value="1"/>
</dbReference>
<keyword evidence="6 8" id="KW-0067">ATP-binding</keyword>
<dbReference type="InterPro" id="IPR038238">
    <property type="entry name" value="Clp1_C_sf"/>
</dbReference>
<evidence type="ECO:0000256" key="7">
    <source>
        <dbReference type="ARBA" id="ARBA00023242"/>
    </source>
</evidence>
<evidence type="ECO:0000259" key="10">
    <source>
        <dbReference type="Pfam" id="PF16573"/>
    </source>
</evidence>
<keyword evidence="5 8" id="KW-0547">Nucleotide-binding</keyword>
<feature type="binding site" evidence="8">
    <location>
        <position position="17"/>
    </location>
    <ligand>
        <name>ATP</name>
        <dbReference type="ChEBI" id="CHEBI:30616"/>
    </ligand>
</feature>
<comment type="similarity">
    <text evidence="8">Belongs to the Clp1 family. Clp1 subfamily.</text>
</comment>
<dbReference type="GO" id="GO:0031124">
    <property type="term" value="P:mRNA 3'-end processing"/>
    <property type="evidence" value="ECO:0007669"/>
    <property type="project" value="UniProtKB-UniRule"/>
</dbReference>
<comment type="caution">
    <text evidence="12">The sequence shown here is derived from an EMBL/GenBank/DDBJ whole genome shotgun (WGS) entry which is preliminary data.</text>
</comment>
<dbReference type="InterPro" id="IPR032324">
    <property type="entry name" value="Clp1_N"/>
</dbReference>
<dbReference type="InterPro" id="IPR045116">
    <property type="entry name" value="Clp1/Grc3"/>
</dbReference>
<proteinExistence type="inferred from homology"/>
<evidence type="ECO:0000256" key="8">
    <source>
        <dbReference type="HAMAP-Rule" id="MF_03035"/>
    </source>
</evidence>
<dbReference type="SUPFAM" id="SSF52540">
    <property type="entry name" value="P-loop containing nucleoside triphosphate hydrolases"/>
    <property type="match status" value="1"/>
</dbReference>
<evidence type="ECO:0000313" key="12">
    <source>
        <dbReference type="EMBL" id="KAJ1642789.1"/>
    </source>
</evidence>
<evidence type="ECO:0000256" key="5">
    <source>
        <dbReference type="ARBA" id="ARBA00022741"/>
    </source>
</evidence>
<evidence type="ECO:0000256" key="6">
    <source>
        <dbReference type="ARBA" id="ARBA00022840"/>
    </source>
</evidence>
<evidence type="ECO:0000259" key="11">
    <source>
        <dbReference type="Pfam" id="PF16575"/>
    </source>
</evidence>
<reference evidence="12" key="1">
    <citation type="submission" date="2022-07" db="EMBL/GenBank/DDBJ databases">
        <title>Phylogenomic reconstructions and comparative analyses of Kickxellomycotina fungi.</title>
        <authorList>
            <person name="Reynolds N.K."/>
            <person name="Stajich J.E."/>
            <person name="Barry K."/>
            <person name="Grigoriev I.V."/>
            <person name="Crous P."/>
            <person name="Smith M.E."/>
        </authorList>
    </citation>
    <scope>NUCLEOTIDE SEQUENCE</scope>
    <source>
        <strain evidence="12">NBRC 105413</strain>
    </source>
</reference>
<dbReference type="GO" id="GO:0005524">
    <property type="term" value="F:ATP binding"/>
    <property type="evidence" value="ECO:0007669"/>
    <property type="project" value="UniProtKB-UniRule"/>
</dbReference>
<keyword evidence="12" id="KW-0808">Transferase</keyword>
<dbReference type="PANTHER" id="PTHR12755">
    <property type="entry name" value="CLEAVAGE/POLYADENYLATION FACTOR IA SUBUNIT CLP1P"/>
    <property type="match status" value="1"/>
</dbReference>
<keyword evidence="13" id="KW-1185">Reference proteome</keyword>
<gene>
    <name evidence="8 12" type="primary">CLP1</name>
    <name evidence="12" type="ORF">LPJ64_005387</name>
</gene>
<feature type="binding site" evidence="8">
    <location>
        <begin position="122"/>
        <end position="127"/>
    </location>
    <ligand>
        <name>ATP</name>
        <dbReference type="ChEBI" id="CHEBI:30616"/>
    </ligand>
</feature>
<dbReference type="InterPro" id="IPR028606">
    <property type="entry name" value="Clp1"/>
</dbReference>
<dbReference type="EMBL" id="JANBOH010000338">
    <property type="protein sequence ID" value="KAJ1642789.1"/>
    <property type="molecule type" value="Genomic_DNA"/>
</dbReference>
<feature type="domain" description="Clp1 C-terminal" evidence="9">
    <location>
        <begin position="324"/>
        <end position="441"/>
    </location>
</feature>
<evidence type="ECO:0000256" key="2">
    <source>
        <dbReference type="ARBA" id="ARBA00018706"/>
    </source>
</evidence>
<evidence type="ECO:0000256" key="3">
    <source>
        <dbReference type="ARBA" id="ARBA00019824"/>
    </source>
</evidence>
<sequence length="442" mass="47661">MNPQSKSKEWKLAPGQEFRFEVSTKSTITVKLKSGLAEYFGAELGTDAQYTFSGTNGAIFSWQGCVLEVSGECQSAYVAEETPMESYINVHMGLQQLRVQAHGEAEEGSGVAPRVMVVGPEDSGKTSLSRILLNYAVRMEETPLFVDLDPASASVAVPGTISATSIGKTIDIQDGFMGSMAVAGSSADHQPLVLQYGHQDQMENPVLFNLLVDKLASSIDMRLAADRQAAASGIIVDTHGSTDLAKLGFLEHAIKALGINVLLVVGNERMYSHFSSRVPTQTTVLKLAKSGGTVDRDANFRHQEQSQAIKQYFSGTTAEPRMSFSTVVNFADTRVLRVGEDAKAPSSTLPLGETRKLTDTSVVDVEIDEGLSHSVLAVTDVPLPNDVELLPVSEDVVGVQVLGFVNVTKVDMDKKRLTVTSPVPGRLPSNILLYSHVKWMEV</sequence>
<comment type="subcellular location">
    <subcellularLocation>
        <location evidence="1 8">Nucleus</location>
    </subcellularLocation>
</comment>